<dbReference type="PANTHER" id="PTHR11426">
    <property type="entry name" value="HISTONE H3"/>
    <property type="match status" value="1"/>
</dbReference>
<evidence type="ECO:0000256" key="10">
    <source>
        <dbReference type="ARBA" id="ARBA00044024"/>
    </source>
</evidence>
<evidence type="ECO:0000256" key="4">
    <source>
        <dbReference type="ARBA" id="ARBA00022454"/>
    </source>
</evidence>
<dbReference type="InterPro" id="IPR007125">
    <property type="entry name" value="H2A/H2B/H3"/>
</dbReference>
<evidence type="ECO:0000256" key="12">
    <source>
        <dbReference type="ARBA" id="ARBA00044234"/>
    </source>
</evidence>
<sequence length="256" mass="28866">MCLQTTRLLQAFFTFEIPPVLRLTLLPVCLLPGDPRFRAQRAGRSQVLSRRVDLFLVAEGIAIIPAQSLFVKFDNTKTALNFSSANSHLHAFGPSDYPGKFFTMLEFGYAVNTSSPYVASRMPPTRRSKVSGTARRSQPSAVQASRPVPGRRRYRYRPGTVALREIRQYQDSTELLIRKLPFARLVREIALSMRPADAGLRWQSQAIMAIQEAAEAFMVHLFEDTNLCAIHAKRVTIMQKDMQLARRIRGVWGGLG</sequence>
<dbReference type="SMART" id="SM00428">
    <property type="entry name" value="H3"/>
    <property type="match status" value="1"/>
</dbReference>
<keyword evidence="8" id="KW-0137">Centromere</keyword>
<evidence type="ECO:0000256" key="2">
    <source>
        <dbReference type="ARBA" id="ARBA00004584"/>
    </source>
</evidence>
<comment type="caution">
    <text evidence="16">The sequence shown here is derived from an EMBL/GenBank/DDBJ whole genome shotgun (WGS) entry which is preliminary data.</text>
</comment>
<organism evidence="16 17">
    <name type="scientific">Fusarium langsethiae</name>
    <dbReference type="NCBI Taxonomy" id="179993"/>
    <lineage>
        <taxon>Eukaryota</taxon>
        <taxon>Fungi</taxon>
        <taxon>Dikarya</taxon>
        <taxon>Ascomycota</taxon>
        <taxon>Pezizomycotina</taxon>
        <taxon>Sordariomycetes</taxon>
        <taxon>Hypocreomycetidae</taxon>
        <taxon>Hypocreales</taxon>
        <taxon>Nectriaceae</taxon>
        <taxon>Fusarium</taxon>
    </lineage>
</organism>
<dbReference type="PRINTS" id="PR00622">
    <property type="entry name" value="HISTONEH3"/>
</dbReference>
<dbReference type="GO" id="GO:0046982">
    <property type="term" value="F:protein heterodimerization activity"/>
    <property type="evidence" value="ECO:0007669"/>
    <property type="project" value="InterPro"/>
</dbReference>
<keyword evidence="5" id="KW-0238">DNA-binding</keyword>
<feature type="domain" description="Core Histone H2A/H2B/H3" evidence="15">
    <location>
        <begin position="158"/>
        <end position="248"/>
    </location>
</feature>
<dbReference type="AlphaFoldDB" id="A0A0M9ETG2"/>
<feature type="compositionally biased region" description="Polar residues" evidence="14">
    <location>
        <begin position="130"/>
        <end position="143"/>
    </location>
</feature>
<dbReference type="FunFam" id="1.10.20.10:FF:000087">
    <property type="entry name" value="Probable histone 3"/>
    <property type="match status" value="1"/>
</dbReference>
<dbReference type="GO" id="GO:0005634">
    <property type="term" value="C:nucleus"/>
    <property type="evidence" value="ECO:0007669"/>
    <property type="project" value="UniProtKB-SubCell"/>
</dbReference>
<evidence type="ECO:0000256" key="6">
    <source>
        <dbReference type="ARBA" id="ARBA00023242"/>
    </source>
</evidence>
<protein>
    <recommendedName>
        <fullName evidence="11">Histone H3-like centromeric protein CSE4</fullName>
    </recommendedName>
    <alternativeName>
        <fullName evidence="13">CENP-A homolog</fullName>
    </alternativeName>
    <alternativeName>
        <fullName evidence="12">CENPA homolog</fullName>
    </alternativeName>
</protein>
<dbReference type="GO" id="GO:0003677">
    <property type="term" value="F:DNA binding"/>
    <property type="evidence" value="ECO:0007669"/>
    <property type="project" value="UniProtKB-KW"/>
</dbReference>
<evidence type="ECO:0000256" key="1">
    <source>
        <dbReference type="ARBA" id="ARBA00004123"/>
    </source>
</evidence>
<evidence type="ECO:0000313" key="17">
    <source>
        <dbReference type="Proteomes" id="UP000037904"/>
    </source>
</evidence>
<dbReference type="Pfam" id="PF00125">
    <property type="entry name" value="Histone"/>
    <property type="match status" value="1"/>
</dbReference>
<dbReference type="PROSITE" id="PS00959">
    <property type="entry name" value="HISTONE_H3_2"/>
    <property type="match status" value="1"/>
</dbReference>
<keyword evidence="4" id="KW-0158">Chromosome</keyword>
<comment type="function">
    <text evidence="9">Histone H3-like nucleosomal protein that is specifically found in centromeric nucleosomes. Replaces conventional H3 in the nucleosome core of centromeric chromatin that serves as an assembly site for the inner kinetochore. Required for recruitment and assembly of kinetochore proteins, mitotic progression and chromosome segregation. May serve as an epigenetic mark that propagates centromere identity through replication and cell division.</text>
</comment>
<dbReference type="Gene3D" id="1.10.20.10">
    <property type="entry name" value="Histone, subunit A"/>
    <property type="match status" value="1"/>
</dbReference>
<evidence type="ECO:0000313" key="16">
    <source>
        <dbReference type="EMBL" id="KPA39290.1"/>
    </source>
</evidence>
<proteinExistence type="inferred from homology"/>
<accession>A0A0M9ETG2</accession>
<comment type="similarity">
    <text evidence="3">Belongs to the histone H3 family.</text>
</comment>
<dbReference type="GO" id="GO:0000786">
    <property type="term" value="C:nucleosome"/>
    <property type="evidence" value="ECO:0007669"/>
    <property type="project" value="UniProtKB-KW"/>
</dbReference>
<dbReference type="InterPro" id="IPR009072">
    <property type="entry name" value="Histone-fold"/>
</dbReference>
<dbReference type="GO" id="GO:0000775">
    <property type="term" value="C:chromosome, centromeric region"/>
    <property type="evidence" value="ECO:0007669"/>
    <property type="project" value="UniProtKB-SubCell"/>
</dbReference>
<evidence type="ECO:0000256" key="13">
    <source>
        <dbReference type="ARBA" id="ARBA00044336"/>
    </source>
</evidence>
<keyword evidence="7" id="KW-0544">Nucleosome core</keyword>
<dbReference type="GO" id="GO:0030527">
    <property type="term" value="F:structural constituent of chromatin"/>
    <property type="evidence" value="ECO:0007669"/>
    <property type="project" value="InterPro"/>
</dbReference>
<dbReference type="EMBL" id="JXCE01000205">
    <property type="protein sequence ID" value="KPA39290.1"/>
    <property type="molecule type" value="Genomic_DNA"/>
</dbReference>
<comment type="subcellular location">
    <subcellularLocation>
        <location evidence="2">Chromosome</location>
        <location evidence="2">Centromere</location>
    </subcellularLocation>
    <subcellularLocation>
        <location evidence="1">Nucleus</location>
    </subcellularLocation>
</comment>
<evidence type="ECO:0000256" key="9">
    <source>
        <dbReference type="ARBA" id="ARBA00043846"/>
    </source>
</evidence>
<feature type="region of interest" description="Disordered" evidence="14">
    <location>
        <begin position="120"/>
        <end position="151"/>
    </location>
</feature>
<reference evidence="16 17" key="1">
    <citation type="submission" date="2015-04" db="EMBL/GenBank/DDBJ databases">
        <title>The draft genome sequence of Fusarium langsethiae, a T-2/HT-2 mycotoxin producer.</title>
        <authorList>
            <person name="Lysoe E."/>
            <person name="Divon H.H."/>
            <person name="Terzi V."/>
            <person name="Orru L."/>
            <person name="Lamontanara A."/>
            <person name="Kolseth A.-K."/>
            <person name="Frandsen R.J."/>
            <person name="Nielsen K."/>
            <person name="Thrane U."/>
        </authorList>
    </citation>
    <scope>NUCLEOTIDE SEQUENCE [LARGE SCALE GENOMIC DNA]</scope>
    <source>
        <strain evidence="16 17">Fl201059</strain>
    </source>
</reference>
<comment type="subunit">
    <text evidence="10">Component of centromeric nucleosomes, where DNA is wrapped around a histone octamer core. The octamer contains two molecules each of H2A, H2B, CSE4/CENPA and H4 assembled in one CSE4-H4 heterotetramer and two H2A-H2B heterodimers. Interacts with the inner kinetochore.</text>
</comment>
<evidence type="ECO:0000256" key="5">
    <source>
        <dbReference type="ARBA" id="ARBA00023125"/>
    </source>
</evidence>
<gene>
    <name evidence="16" type="ORF">FLAG1_07856</name>
</gene>
<dbReference type="Proteomes" id="UP000037904">
    <property type="component" value="Unassembled WGS sequence"/>
</dbReference>
<dbReference type="CDD" id="cd22911">
    <property type="entry name" value="HFD_H3"/>
    <property type="match status" value="1"/>
</dbReference>
<evidence type="ECO:0000256" key="7">
    <source>
        <dbReference type="ARBA" id="ARBA00023269"/>
    </source>
</evidence>
<name>A0A0M9ETG2_FUSLA</name>
<evidence type="ECO:0000256" key="3">
    <source>
        <dbReference type="ARBA" id="ARBA00010343"/>
    </source>
</evidence>
<evidence type="ECO:0000256" key="11">
    <source>
        <dbReference type="ARBA" id="ARBA00044180"/>
    </source>
</evidence>
<evidence type="ECO:0000256" key="14">
    <source>
        <dbReference type="SAM" id="MobiDB-lite"/>
    </source>
</evidence>
<keyword evidence="6" id="KW-0539">Nucleus</keyword>
<keyword evidence="17" id="KW-1185">Reference proteome</keyword>
<evidence type="ECO:0000259" key="15">
    <source>
        <dbReference type="Pfam" id="PF00125"/>
    </source>
</evidence>
<dbReference type="SUPFAM" id="SSF47113">
    <property type="entry name" value="Histone-fold"/>
    <property type="match status" value="1"/>
</dbReference>
<dbReference type="InterPro" id="IPR000164">
    <property type="entry name" value="Histone_H3/CENP-A"/>
</dbReference>
<evidence type="ECO:0000256" key="8">
    <source>
        <dbReference type="ARBA" id="ARBA00023328"/>
    </source>
</evidence>